<dbReference type="Gene3D" id="3.40.50.2000">
    <property type="entry name" value="Glycogen Phosphorylase B"/>
    <property type="match status" value="1"/>
</dbReference>
<dbReference type="AlphaFoldDB" id="A0AB37RE75"/>
<dbReference type="EMBL" id="RDCL01000095">
    <property type="protein sequence ID" value="RMW52041.1"/>
    <property type="molecule type" value="Genomic_DNA"/>
</dbReference>
<evidence type="ECO:0000259" key="6">
    <source>
        <dbReference type="Pfam" id="PF04101"/>
    </source>
</evidence>
<evidence type="ECO:0000256" key="2">
    <source>
        <dbReference type="ARBA" id="ARBA00006962"/>
    </source>
</evidence>
<dbReference type="Pfam" id="PF04101">
    <property type="entry name" value="Glyco_tran_28_C"/>
    <property type="match status" value="1"/>
</dbReference>
<dbReference type="GO" id="GO:0016758">
    <property type="term" value="F:hexosyltransferase activity"/>
    <property type="evidence" value="ECO:0007669"/>
    <property type="project" value="InterPro"/>
</dbReference>
<protein>
    <submittedName>
        <fullName evidence="7">Glycosyltransferase</fullName>
    </submittedName>
</protein>
<evidence type="ECO:0000256" key="3">
    <source>
        <dbReference type="ARBA" id="ARBA00022676"/>
    </source>
</evidence>
<dbReference type="PANTHER" id="PTHR12867">
    <property type="entry name" value="GLYCOSYL TRANSFERASE-RELATED"/>
    <property type="match status" value="1"/>
</dbReference>
<feature type="domain" description="Glycosyl transferase family 28 C-terminal" evidence="6">
    <location>
        <begin position="1"/>
        <end position="111"/>
    </location>
</feature>
<evidence type="ECO:0000256" key="4">
    <source>
        <dbReference type="ARBA" id="ARBA00022679"/>
    </source>
</evidence>
<evidence type="ECO:0000256" key="1">
    <source>
        <dbReference type="ARBA" id="ARBA00004240"/>
    </source>
</evidence>
<proteinExistence type="inferred from homology"/>
<dbReference type="Proteomes" id="UP000281061">
    <property type="component" value="Unassembled WGS sequence"/>
</dbReference>
<keyword evidence="4" id="KW-0808">Transferase</keyword>
<comment type="similarity">
    <text evidence="2">Belongs to the glycosyltransferase 28 family.</text>
</comment>
<keyword evidence="3" id="KW-0328">Glycosyltransferase</keyword>
<dbReference type="PANTHER" id="PTHR12867:SF6">
    <property type="entry name" value="N-ACETYLGLUCOSAMINYLDIPHOSPHODOLICHOL N-ACETYLGLUCOSAMINYLTRANSFERASE"/>
    <property type="match status" value="1"/>
</dbReference>
<reference evidence="7 8" key="1">
    <citation type="submission" date="2018-10" db="EMBL/GenBank/DDBJ databases">
        <title>Genome sequences of five Lactobacillus pentosus strains isolated from brines of traditionally fermented spanish-style green table olives and differences between them.</title>
        <authorList>
            <person name="Jimenez Diaz R."/>
        </authorList>
    </citation>
    <scope>NUCLEOTIDE SEQUENCE [LARGE SCALE GENOMIC DNA]</scope>
    <source>
        <strain evidence="7 8">IG8</strain>
    </source>
</reference>
<keyword evidence="5" id="KW-0256">Endoplasmic reticulum</keyword>
<dbReference type="GO" id="GO:0006488">
    <property type="term" value="P:dolichol-linked oligosaccharide biosynthetic process"/>
    <property type="evidence" value="ECO:0007669"/>
    <property type="project" value="InterPro"/>
</dbReference>
<accession>A0AB37RE75</accession>
<dbReference type="InterPro" id="IPR007235">
    <property type="entry name" value="Glyco_trans_28_C"/>
</dbReference>
<organism evidence="7 8">
    <name type="scientific">Lactiplantibacillus pentosus</name>
    <name type="common">Lactobacillus pentosus</name>
    <dbReference type="NCBI Taxonomy" id="1589"/>
    <lineage>
        <taxon>Bacteria</taxon>
        <taxon>Bacillati</taxon>
        <taxon>Bacillota</taxon>
        <taxon>Bacilli</taxon>
        <taxon>Lactobacillales</taxon>
        <taxon>Lactobacillaceae</taxon>
        <taxon>Lactiplantibacillus</taxon>
    </lineage>
</organism>
<sequence length="169" mass="19593">MIFVTVGTHEQQFNRLVKYMDNYKRDNIVERVVIQSGYSTYKCKYAEQYDFISPKEMDKYMQDAELIITHGGPSSFLAALKQNKPVVVVPRMLKYEEHVNNHQVEFLKRLAPQYAGILFPVYDIDTLGTTVKRVLSKHTLVNSVKWHNATFNDELGDIVARMMRSGNVK</sequence>
<gene>
    <name evidence="7" type="ORF">D6U17_14930</name>
</gene>
<evidence type="ECO:0000256" key="5">
    <source>
        <dbReference type="ARBA" id="ARBA00022824"/>
    </source>
</evidence>
<dbReference type="InterPro" id="IPR039042">
    <property type="entry name" value="Alg13-like"/>
</dbReference>
<comment type="subcellular location">
    <subcellularLocation>
        <location evidence="1">Endoplasmic reticulum</location>
    </subcellularLocation>
</comment>
<evidence type="ECO:0000313" key="7">
    <source>
        <dbReference type="EMBL" id="RMW52041.1"/>
    </source>
</evidence>
<dbReference type="SUPFAM" id="SSF53756">
    <property type="entry name" value="UDP-Glycosyltransferase/glycogen phosphorylase"/>
    <property type="match status" value="1"/>
</dbReference>
<evidence type="ECO:0000313" key="8">
    <source>
        <dbReference type="Proteomes" id="UP000281061"/>
    </source>
</evidence>
<comment type="caution">
    <text evidence="7">The sequence shown here is derived from an EMBL/GenBank/DDBJ whole genome shotgun (WGS) entry which is preliminary data.</text>
</comment>
<name>A0AB37RE75_LACPE</name>